<dbReference type="AlphaFoldDB" id="A0A3M2RXS1"/>
<comment type="caution">
    <text evidence="1">The sequence shown here is derived from an EMBL/GenBank/DDBJ whole genome shotgun (WGS) entry which is preliminary data.</text>
</comment>
<dbReference type="Proteomes" id="UP000277212">
    <property type="component" value="Unassembled WGS sequence"/>
</dbReference>
<reference evidence="1 2" key="1">
    <citation type="submission" date="2017-06" db="EMBL/GenBank/DDBJ databases">
        <title>Comparative genomic analysis of Ambrosia Fusariam Clade fungi.</title>
        <authorList>
            <person name="Stajich J.E."/>
            <person name="Carrillo J."/>
            <person name="Kijimoto T."/>
            <person name="Eskalen A."/>
            <person name="O'Donnell K."/>
            <person name="Kasson M."/>
        </authorList>
    </citation>
    <scope>NUCLEOTIDE SEQUENCE [LARGE SCALE GENOMIC DNA]</scope>
    <source>
        <strain evidence="1">UCR3666</strain>
    </source>
</reference>
<proteinExistence type="predicted"/>
<evidence type="ECO:0000313" key="2">
    <source>
        <dbReference type="Proteomes" id="UP000277212"/>
    </source>
</evidence>
<protein>
    <submittedName>
        <fullName evidence="1">Uncharacterized protein</fullName>
    </submittedName>
</protein>
<organism evidence="1 2">
    <name type="scientific">Fusarium kuroshium</name>
    <dbReference type="NCBI Taxonomy" id="2010991"/>
    <lineage>
        <taxon>Eukaryota</taxon>
        <taxon>Fungi</taxon>
        <taxon>Dikarya</taxon>
        <taxon>Ascomycota</taxon>
        <taxon>Pezizomycotina</taxon>
        <taxon>Sordariomycetes</taxon>
        <taxon>Hypocreomycetidae</taxon>
        <taxon>Hypocreales</taxon>
        <taxon>Nectriaceae</taxon>
        <taxon>Fusarium</taxon>
        <taxon>Fusarium solani species complex</taxon>
    </lineage>
</organism>
<keyword evidence="2" id="KW-1185">Reference proteome</keyword>
<accession>A0A3M2RXS1</accession>
<evidence type="ECO:0000313" key="1">
    <source>
        <dbReference type="EMBL" id="RMJ10073.1"/>
    </source>
</evidence>
<dbReference type="EMBL" id="NKUJ01000216">
    <property type="protein sequence ID" value="RMJ10073.1"/>
    <property type="molecule type" value="Genomic_DNA"/>
</dbReference>
<dbReference type="OrthoDB" id="5354164at2759"/>
<gene>
    <name evidence="1" type="ORF">CDV36_010280</name>
</gene>
<sequence>METGDQDLDPRTLGEVMALSVGDSIYSLSTLFSDPHTEPQTVLSDNISDTKGTCIVHTFGNLGKYGISLLIPPPELKIRKLDYGQWNVINHGVWDSTTADSFGEISLHLFLTEYRVPYTTDHHGNRDIQAFFQEAAVSVYDRTTWIGDIDILKTLGRRSDVLLRVPMLCKHGVVGFKGRPPLKRQEEAQEEFFAKDISCVNSWCELMDKPDRPVLVRSRGNWLGRLAATSISVQLAYRVVLLSDNECPQCCSKDGNFMGERLVEVGDVVIW</sequence>
<name>A0A3M2RXS1_9HYPO</name>